<dbReference type="Gene3D" id="3.30.2320.30">
    <property type="entry name" value="ATP synthase, E subunit, C-terminal"/>
    <property type="match status" value="1"/>
</dbReference>
<keyword evidence="10" id="KW-0282">Flagellum</keyword>
<dbReference type="PANTHER" id="PTHR34982:SF1">
    <property type="entry name" value="FLAGELLAR ASSEMBLY PROTEIN FLIH"/>
    <property type="match status" value="1"/>
</dbReference>
<dbReference type="NCBIfam" id="TIGR03825">
    <property type="entry name" value="FliH_bacil"/>
    <property type="match status" value="1"/>
</dbReference>
<evidence type="ECO:0000256" key="8">
    <source>
        <dbReference type="SAM" id="Coils"/>
    </source>
</evidence>
<comment type="similarity">
    <text evidence="2">Belongs to the FliH family.</text>
</comment>
<keyword evidence="10" id="KW-0966">Cell projection</keyword>
<evidence type="ECO:0000313" key="11">
    <source>
        <dbReference type="Proteomes" id="UP000448867"/>
    </source>
</evidence>
<keyword evidence="11" id="KW-1185">Reference proteome</keyword>
<dbReference type="Pfam" id="PF02108">
    <property type="entry name" value="FliH"/>
    <property type="match status" value="1"/>
</dbReference>
<evidence type="ECO:0000256" key="1">
    <source>
        <dbReference type="ARBA" id="ARBA00003041"/>
    </source>
</evidence>
<keyword evidence="10" id="KW-0969">Cilium</keyword>
<feature type="domain" description="Flagellar assembly protein FliH/Type III secretion system HrpE" evidence="9">
    <location>
        <begin position="132"/>
        <end position="254"/>
    </location>
</feature>
<dbReference type="EMBL" id="WKKI01000001">
    <property type="protein sequence ID" value="MRX70593.1"/>
    <property type="molecule type" value="Genomic_DNA"/>
</dbReference>
<dbReference type="AlphaFoldDB" id="A0A7X2IVK5"/>
<dbReference type="GO" id="GO:0005829">
    <property type="term" value="C:cytosol"/>
    <property type="evidence" value="ECO:0007669"/>
    <property type="project" value="TreeGrafter"/>
</dbReference>
<name>A0A7X2IVK5_9BACI</name>
<feature type="coiled-coil region" evidence="8">
    <location>
        <begin position="46"/>
        <end position="73"/>
    </location>
</feature>
<organism evidence="10 11">
    <name type="scientific">Metabacillus lacus</name>
    <dbReference type="NCBI Taxonomy" id="1983721"/>
    <lineage>
        <taxon>Bacteria</taxon>
        <taxon>Bacillati</taxon>
        <taxon>Bacillota</taxon>
        <taxon>Bacilli</taxon>
        <taxon>Bacillales</taxon>
        <taxon>Bacillaceae</taxon>
        <taxon>Metabacillus</taxon>
    </lineage>
</organism>
<gene>
    <name evidence="10" type="primary">fliH</name>
    <name evidence="10" type="ORF">GJU40_00230</name>
</gene>
<evidence type="ECO:0000256" key="7">
    <source>
        <dbReference type="NCBIfam" id="TIGR03825"/>
    </source>
</evidence>
<keyword evidence="6" id="KW-1006">Bacterial flagellum protein export</keyword>
<evidence type="ECO:0000256" key="5">
    <source>
        <dbReference type="ARBA" id="ARBA00022927"/>
    </source>
</evidence>
<keyword evidence="4" id="KW-1005">Bacterial flagellum biogenesis</keyword>
<dbReference type="GO" id="GO:0044781">
    <property type="term" value="P:bacterial-type flagellum organization"/>
    <property type="evidence" value="ECO:0007669"/>
    <property type="project" value="UniProtKB-KW"/>
</dbReference>
<dbReference type="OrthoDB" id="19020at2"/>
<protein>
    <recommendedName>
        <fullName evidence="7">Flagellar assembly protein FliH</fullName>
    </recommendedName>
</protein>
<evidence type="ECO:0000313" key="10">
    <source>
        <dbReference type="EMBL" id="MRX70593.1"/>
    </source>
</evidence>
<evidence type="ECO:0000256" key="3">
    <source>
        <dbReference type="ARBA" id="ARBA00022448"/>
    </source>
</evidence>
<dbReference type="PANTHER" id="PTHR34982">
    <property type="entry name" value="YOP PROTEINS TRANSLOCATION PROTEIN L"/>
    <property type="match status" value="1"/>
</dbReference>
<keyword evidence="3" id="KW-0813">Transport</keyword>
<dbReference type="SUPFAM" id="SSF160527">
    <property type="entry name" value="V-type ATPase subunit E-like"/>
    <property type="match status" value="1"/>
</dbReference>
<dbReference type="Proteomes" id="UP000448867">
    <property type="component" value="Unassembled WGS sequence"/>
</dbReference>
<evidence type="ECO:0000256" key="6">
    <source>
        <dbReference type="ARBA" id="ARBA00023225"/>
    </source>
</evidence>
<proteinExistence type="inferred from homology"/>
<dbReference type="InterPro" id="IPR038495">
    <property type="entry name" value="ATPase_E_C"/>
</dbReference>
<keyword evidence="8" id="KW-0175">Coiled coil</keyword>
<keyword evidence="5" id="KW-0653">Protein transport</keyword>
<dbReference type="InterPro" id="IPR051472">
    <property type="entry name" value="T3SS_Stator/FliH"/>
</dbReference>
<dbReference type="GO" id="GO:0015031">
    <property type="term" value="P:protein transport"/>
    <property type="evidence" value="ECO:0007669"/>
    <property type="project" value="UniProtKB-KW"/>
</dbReference>
<reference evidence="10 11" key="1">
    <citation type="submission" date="2019-11" db="EMBL/GenBank/DDBJ databases">
        <title>Bacillus lacus genome.</title>
        <authorList>
            <person name="Allen C.J."/>
            <person name="Newman J.D."/>
        </authorList>
    </citation>
    <scope>NUCLEOTIDE SEQUENCE [LARGE SCALE GENOMIC DNA]</scope>
    <source>
        <strain evidence="10 11">KCTC 33946</strain>
    </source>
</reference>
<evidence type="ECO:0000256" key="2">
    <source>
        <dbReference type="ARBA" id="ARBA00006602"/>
    </source>
</evidence>
<dbReference type="InterPro" id="IPR022524">
    <property type="entry name" value="FliH_Bacilli"/>
</dbReference>
<comment type="function">
    <text evidence="1">Needed for flagellar regrowth and assembly.</text>
</comment>
<evidence type="ECO:0000256" key="4">
    <source>
        <dbReference type="ARBA" id="ARBA00022795"/>
    </source>
</evidence>
<sequence length="265" mass="29989">MQGKSLLPAAEETILLSRLIKSHLALNKDYDAKMLPLKKISSANHIDEENSRMEDAEAALFLVKEETKRMKEEASRVMEEAYLHISAEKEEWLSQREILVSQAREEGYAAGYDQGKKQAIEDYEDKLQEINSLAELSQVHYLKRIEEAEDTILALGLKTARKILAHQLSEEPKLFLSLVANALKEVRESEKIKVYVSLHDYELVSSSVSELKSSLMSDAELFVYLDDSISPGGCIVESPYGKIDAGIDTQLNELKIQLFQLLKEK</sequence>
<accession>A0A7X2IVK5</accession>
<comment type="caution">
    <text evidence="10">The sequence shown here is derived from an EMBL/GenBank/DDBJ whole genome shotgun (WGS) entry which is preliminary data.</text>
</comment>
<evidence type="ECO:0000259" key="9">
    <source>
        <dbReference type="Pfam" id="PF02108"/>
    </source>
</evidence>
<dbReference type="InterPro" id="IPR018035">
    <property type="entry name" value="Flagellar_FliH/T3SS_HrpE"/>
</dbReference>